<evidence type="ECO:0000313" key="1">
    <source>
        <dbReference type="EMBL" id="MBD8048871.1"/>
    </source>
</evidence>
<proteinExistence type="predicted"/>
<gene>
    <name evidence="1" type="ORF">H9637_17885</name>
</gene>
<dbReference type="Proteomes" id="UP000627166">
    <property type="component" value="Unassembled WGS sequence"/>
</dbReference>
<dbReference type="EMBL" id="JACSQB010000185">
    <property type="protein sequence ID" value="MBD8048871.1"/>
    <property type="molecule type" value="Genomic_DNA"/>
</dbReference>
<comment type="caution">
    <text evidence="1">The sequence shown here is derived from an EMBL/GenBank/DDBJ whole genome shotgun (WGS) entry which is preliminary data.</text>
</comment>
<organism evidence="1 2">
    <name type="scientific">Clostridium faecium</name>
    <dbReference type="NCBI Taxonomy" id="2762223"/>
    <lineage>
        <taxon>Bacteria</taxon>
        <taxon>Bacillati</taxon>
        <taxon>Bacillota</taxon>
        <taxon>Clostridia</taxon>
        <taxon>Eubacteriales</taxon>
        <taxon>Clostridiaceae</taxon>
        <taxon>Clostridium</taxon>
    </lineage>
</organism>
<evidence type="ECO:0008006" key="3">
    <source>
        <dbReference type="Google" id="ProtNLM"/>
    </source>
</evidence>
<dbReference type="RefSeq" id="WP_191741799.1">
    <property type="nucleotide sequence ID" value="NZ_JACSQB010000185.1"/>
</dbReference>
<reference evidence="1 2" key="1">
    <citation type="submission" date="2020-08" db="EMBL/GenBank/DDBJ databases">
        <title>A Genomic Blueprint of the Chicken Gut Microbiome.</title>
        <authorList>
            <person name="Gilroy R."/>
            <person name="Ravi A."/>
            <person name="Getino M."/>
            <person name="Pursley I."/>
            <person name="Horton D.L."/>
            <person name="Alikhan N.-F."/>
            <person name="Baker D."/>
            <person name="Gharbi K."/>
            <person name="Hall N."/>
            <person name="Watson M."/>
            <person name="Adriaenssens E.M."/>
            <person name="Foster-Nyarko E."/>
            <person name="Jarju S."/>
            <person name="Secka A."/>
            <person name="Antonio M."/>
            <person name="Oren A."/>
            <person name="Chaudhuri R."/>
            <person name="La Ragione R.M."/>
            <person name="Hildebrand F."/>
            <person name="Pallen M.J."/>
        </authorList>
    </citation>
    <scope>NUCLEOTIDE SEQUENCE [LARGE SCALE GENOMIC DNA]</scope>
    <source>
        <strain evidence="1 2">N37</strain>
    </source>
</reference>
<sequence length="163" mass="19137">MKKIIALLIIMINLFTVNIIAYEFTNDEDKINIYNLTFDTLVSCYDDLNDIDYIAIDMNNKFFSEFGKEDKDKILDYLKKYNKTVMNKSLKDLNKEGFTDKFNRLNGNNKNGLFINIVDYKCKNNKIFIEAALYKGPFSVKGVKIVINNKDGRWNLESNRLIW</sequence>
<keyword evidence="2" id="KW-1185">Reference proteome</keyword>
<evidence type="ECO:0000313" key="2">
    <source>
        <dbReference type="Proteomes" id="UP000627166"/>
    </source>
</evidence>
<protein>
    <recommendedName>
        <fullName evidence="3">DUF4829 domain-containing protein</fullName>
    </recommendedName>
</protein>
<accession>A0ABR8YXB0</accession>
<name>A0ABR8YXB0_9CLOT</name>